<comment type="similarity">
    <text evidence="2 5">Belongs to the GMC oxidoreductase family.</text>
</comment>
<evidence type="ECO:0000256" key="2">
    <source>
        <dbReference type="ARBA" id="ARBA00010790"/>
    </source>
</evidence>
<dbReference type="Pfam" id="PF05199">
    <property type="entry name" value="GMC_oxred_C"/>
    <property type="match status" value="1"/>
</dbReference>
<protein>
    <submittedName>
        <fullName evidence="8">NAD(P)-binding protein</fullName>
    </submittedName>
</protein>
<comment type="caution">
    <text evidence="8">The sequence shown here is derived from an EMBL/GenBank/DDBJ whole genome shotgun (WGS) entry which is preliminary data.</text>
</comment>
<dbReference type="Proteomes" id="UP000734511">
    <property type="component" value="Unassembled WGS sequence"/>
</dbReference>
<organism evidence="8 9">
    <name type="scientific">Actinacidiphila epipremni</name>
    <dbReference type="NCBI Taxonomy" id="2053013"/>
    <lineage>
        <taxon>Bacteria</taxon>
        <taxon>Bacillati</taxon>
        <taxon>Actinomycetota</taxon>
        <taxon>Actinomycetes</taxon>
        <taxon>Kitasatosporales</taxon>
        <taxon>Streptomycetaceae</taxon>
        <taxon>Actinacidiphila</taxon>
    </lineage>
</organism>
<dbReference type="PANTHER" id="PTHR11552:SF147">
    <property type="entry name" value="CHOLINE DEHYDROGENASE, MITOCHONDRIAL"/>
    <property type="match status" value="1"/>
</dbReference>
<dbReference type="PANTHER" id="PTHR11552">
    <property type="entry name" value="GLUCOSE-METHANOL-CHOLINE GMC OXIDOREDUCTASE"/>
    <property type="match status" value="1"/>
</dbReference>
<proteinExistence type="inferred from homology"/>
<dbReference type="RefSeq" id="WP_167986955.1">
    <property type="nucleotide sequence ID" value="NZ_JAATEJ010000040.1"/>
</dbReference>
<evidence type="ECO:0000256" key="1">
    <source>
        <dbReference type="ARBA" id="ARBA00001974"/>
    </source>
</evidence>
<dbReference type="Pfam" id="PF00732">
    <property type="entry name" value="GMC_oxred_N"/>
    <property type="match status" value="1"/>
</dbReference>
<keyword evidence="9" id="KW-1185">Reference proteome</keyword>
<gene>
    <name evidence="8" type="ORF">HCN08_32745</name>
</gene>
<dbReference type="SUPFAM" id="SSF54373">
    <property type="entry name" value="FAD-linked reductases, C-terminal domain"/>
    <property type="match status" value="1"/>
</dbReference>
<evidence type="ECO:0000313" key="9">
    <source>
        <dbReference type="Proteomes" id="UP000734511"/>
    </source>
</evidence>
<evidence type="ECO:0000256" key="4">
    <source>
        <dbReference type="ARBA" id="ARBA00022827"/>
    </source>
</evidence>
<evidence type="ECO:0000256" key="3">
    <source>
        <dbReference type="ARBA" id="ARBA00022630"/>
    </source>
</evidence>
<feature type="domain" description="Glucose-methanol-choline oxidoreductase N-terminal" evidence="6">
    <location>
        <begin position="86"/>
        <end position="109"/>
    </location>
</feature>
<keyword evidence="4 5" id="KW-0274">FAD</keyword>
<feature type="domain" description="Glucose-methanol-choline oxidoreductase N-terminal" evidence="7">
    <location>
        <begin position="255"/>
        <end position="269"/>
    </location>
</feature>
<dbReference type="InterPro" id="IPR012132">
    <property type="entry name" value="GMC_OxRdtase"/>
</dbReference>
<dbReference type="Gene3D" id="3.50.50.60">
    <property type="entry name" value="FAD/NAD(P)-binding domain"/>
    <property type="match status" value="1"/>
</dbReference>
<evidence type="ECO:0000256" key="5">
    <source>
        <dbReference type="RuleBase" id="RU003968"/>
    </source>
</evidence>
<evidence type="ECO:0000259" key="7">
    <source>
        <dbReference type="PROSITE" id="PS00624"/>
    </source>
</evidence>
<sequence length="529" mass="55681">MSTPSSSSPFDYIVVGGGAAGCVLAARLSQDPACRVLLLEAGPELDPAAVRTPGTALQLLGTDAVYRDRTVAQDGAGGRVIDLPSGRGLGGGSSVNTLTWFQGHPQDYDGWRAAGAEGWGWEDVLPYLRRAEHHILGDGPFHGAGGPMTVDFARDLNPSSIAFVQAGEQLGAPVSQDLNGAERTGFGVTQSNIRNGVRHSVVDGYLRPARTRPNLVVRTGTPATRILFDGRTATGVETAGSGPATARRGVILSAGALRTPQLLMLSGIGPAAHLAEHGIPVLADLPGVGSNLHDHPMITPVWPITSGPTLLDAFDDHAQTAYRLIHRGPQASAAAQTLAMLPLRDGDAPDLQIYCSLLGVEPGLIPMDRPAVTALTVLLTPASRGSVRLRSADPHQPPLVDPAYLTDDRDRTALRHGLDLVRALFQTPALKAVTGPALHPSPDADQTELDTFITQSLTSIWHPVGTCRMGPGPDTVVTPQLNVHNLHHLYIADTSVIPTIPRANTHAPTIMIAEKAADLITTQTHPHAQ</sequence>
<dbReference type="Gene3D" id="3.30.560.10">
    <property type="entry name" value="Glucose Oxidase, domain 3"/>
    <property type="match status" value="1"/>
</dbReference>
<dbReference type="SUPFAM" id="SSF51905">
    <property type="entry name" value="FAD/NAD(P)-binding domain"/>
    <property type="match status" value="1"/>
</dbReference>
<keyword evidence="3 5" id="KW-0285">Flavoprotein</keyword>
<reference evidence="8 9" key="1">
    <citation type="submission" date="2020-03" db="EMBL/GenBank/DDBJ databases">
        <title>WGS of actinomycetes isolated from Thailand.</title>
        <authorList>
            <person name="Thawai C."/>
        </authorList>
    </citation>
    <scope>NUCLEOTIDE SEQUENCE [LARGE SCALE GENOMIC DNA]</scope>
    <source>
        <strain evidence="8 9">PRB2-1</strain>
    </source>
</reference>
<accession>A0ABX1A2X3</accession>
<dbReference type="PIRSF" id="PIRSF000137">
    <property type="entry name" value="Alcohol_oxidase"/>
    <property type="match status" value="1"/>
</dbReference>
<dbReference type="EMBL" id="JAATEJ010000040">
    <property type="protein sequence ID" value="NJP48136.1"/>
    <property type="molecule type" value="Genomic_DNA"/>
</dbReference>
<name>A0ABX1A2X3_9ACTN</name>
<dbReference type="InterPro" id="IPR000172">
    <property type="entry name" value="GMC_OxRdtase_N"/>
</dbReference>
<dbReference type="InterPro" id="IPR007867">
    <property type="entry name" value="GMC_OxRtase_C"/>
</dbReference>
<dbReference type="InterPro" id="IPR036188">
    <property type="entry name" value="FAD/NAD-bd_sf"/>
</dbReference>
<evidence type="ECO:0000313" key="8">
    <source>
        <dbReference type="EMBL" id="NJP48136.1"/>
    </source>
</evidence>
<comment type="cofactor">
    <cofactor evidence="1">
        <name>FAD</name>
        <dbReference type="ChEBI" id="CHEBI:57692"/>
    </cofactor>
</comment>
<evidence type="ECO:0000259" key="6">
    <source>
        <dbReference type="PROSITE" id="PS00623"/>
    </source>
</evidence>
<dbReference type="PROSITE" id="PS00623">
    <property type="entry name" value="GMC_OXRED_1"/>
    <property type="match status" value="1"/>
</dbReference>
<dbReference type="PROSITE" id="PS00624">
    <property type="entry name" value="GMC_OXRED_2"/>
    <property type="match status" value="1"/>
</dbReference>